<dbReference type="AlphaFoldDB" id="A0A8H6Z2P1"/>
<proteinExistence type="predicted"/>
<protein>
    <submittedName>
        <fullName evidence="2">Uncharacterized protein</fullName>
    </submittedName>
</protein>
<feature type="signal peptide" evidence="1">
    <location>
        <begin position="1"/>
        <end position="24"/>
    </location>
</feature>
<dbReference type="SUPFAM" id="SSF49785">
    <property type="entry name" value="Galactose-binding domain-like"/>
    <property type="match status" value="1"/>
</dbReference>
<name>A0A8H6Z2P1_9AGAR</name>
<keyword evidence="1" id="KW-0732">Signal</keyword>
<evidence type="ECO:0000313" key="2">
    <source>
        <dbReference type="EMBL" id="KAF7369379.1"/>
    </source>
</evidence>
<reference evidence="2" key="1">
    <citation type="submission" date="2020-05" db="EMBL/GenBank/DDBJ databases">
        <title>Mycena genomes resolve the evolution of fungal bioluminescence.</title>
        <authorList>
            <person name="Tsai I.J."/>
        </authorList>
    </citation>
    <scope>NUCLEOTIDE SEQUENCE</scope>
    <source>
        <strain evidence="2">CCC161011</strain>
    </source>
</reference>
<comment type="caution">
    <text evidence="2">The sequence shown here is derived from an EMBL/GenBank/DDBJ whole genome shotgun (WGS) entry which is preliminary data.</text>
</comment>
<dbReference type="OrthoDB" id="10036721at2759"/>
<gene>
    <name evidence="2" type="ORF">MVEN_00266700</name>
</gene>
<sequence>MVPLALYAIFAILLPKLFIYAAASGPDRIENSLTNRAASPLTLTGANWIWSANYTTANTLVALRKDFVPPLGRSLIAAEIIMTASTVSFYVNGELIGQNLPPSRWQYTGRYCVDLLPSFNVFAASSSSVSIPKAAAIAAIRVTYDDFTTDTILTDTSWRAHPFVAGFEQLSFDDTAWSTAIVKATYPGAPYNAAAVASNPPVLPLPLTLGIAWIWTDAIPASGTIPAGTRAFRRTFTPMPGQVPMFANIVIAADDLYTLWVNGVQVGTGSNFKTAQQYTVNFVSAPSEVVFAVLATNSAAGNAGVLFAAEINMVPSGRANCTAGAWVVGDTDWVSTVSAIPTGWQAPGFDDSEWPLVVAGGDLSCGPVGKHQRRGGFTAGECLICALIIR</sequence>
<evidence type="ECO:0000313" key="3">
    <source>
        <dbReference type="Proteomes" id="UP000620124"/>
    </source>
</evidence>
<dbReference type="Gene3D" id="2.60.120.260">
    <property type="entry name" value="Galactose-binding domain-like"/>
    <property type="match status" value="2"/>
</dbReference>
<dbReference type="EMBL" id="JACAZI010000002">
    <property type="protein sequence ID" value="KAF7369379.1"/>
    <property type="molecule type" value="Genomic_DNA"/>
</dbReference>
<feature type="chain" id="PRO_5034634957" evidence="1">
    <location>
        <begin position="25"/>
        <end position="390"/>
    </location>
</feature>
<organism evidence="2 3">
    <name type="scientific">Mycena venus</name>
    <dbReference type="NCBI Taxonomy" id="2733690"/>
    <lineage>
        <taxon>Eukaryota</taxon>
        <taxon>Fungi</taxon>
        <taxon>Dikarya</taxon>
        <taxon>Basidiomycota</taxon>
        <taxon>Agaricomycotina</taxon>
        <taxon>Agaricomycetes</taxon>
        <taxon>Agaricomycetidae</taxon>
        <taxon>Agaricales</taxon>
        <taxon>Marasmiineae</taxon>
        <taxon>Mycenaceae</taxon>
        <taxon>Mycena</taxon>
    </lineage>
</organism>
<evidence type="ECO:0000256" key="1">
    <source>
        <dbReference type="SAM" id="SignalP"/>
    </source>
</evidence>
<keyword evidence="3" id="KW-1185">Reference proteome</keyword>
<dbReference type="InterPro" id="IPR008979">
    <property type="entry name" value="Galactose-bd-like_sf"/>
</dbReference>
<dbReference type="Proteomes" id="UP000620124">
    <property type="component" value="Unassembled WGS sequence"/>
</dbReference>
<accession>A0A8H6Z2P1</accession>